<evidence type="ECO:0000256" key="3">
    <source>
        <dbReference type="ARBA" id="ARBA00022723"/>
    </source>
</evidence>
<dbReference type="PRINTS" id="PR00352">
    <property type="entry name" value="3FE4SFRDOXIN"/>
</dbReference>
<evidence type="ECO:0000256" key="5">
    <source>
        <dbReference type="ARBA" id="ARBA00023004"/>
    </source>
</evidence>
<organism evidence="9 10">
    <name type="scientific">Gordonia sesuvii</name>
    <dbReference type="NCBI Taxonomy" id="3116777"/>
    <lineage>
        <taxon>Bacteria</taxon>
        <taxon>Bacillati</taxon>
        <taxon>Actinomycetota</taxon>
        <taxon>Actinomycetes</taxon>
        <taxon>Mycobacteriales</taxon>
        <taxon>Gordoniaceae</taxon>
        <taxon>Gordonia</taxon>
    </lineage>
</organism>
<dbReference type="SUPFAM" id="SSF54862">
    <property type="entry name" value="4Fe-4S ferredoxins"/>
    <property type="match status" value="1"/>
</dbReference>
<dbReference type="EMBL" id="JAZDUF010000001">
    <property type="protein sequence ID" value="MEE3849451.1"/>
    <property type="molecule type" value="Genomic_DNA"/>
</dbReference>
<keyword evidence="7" id="KW-0003">3Fe-4S</keyword>
<name>A0ABU7M9V1_9ACTN</name>
<dbReference type="Gene3D" id="3.30.70.20">
    <property type="match status" value="1"/>
</dbReference>
<evidence type="ECO:0000256" key="7">
    <source>
        <dbReference type="ARBA" id="ARBA00023291"/>
    </source>
</evidence>
<keyword evidence="5 8" id="KW-0408">Iron</keyword>
<evidence type="ECO:0000256" key="1">
    <source>
        <dbReference type="ARBA" id="ARBA00001927"/>
    </source>
</evidence>
<proteinExistence type="predicted"/>
<keyword evidence="10" id="KW-1185">Reference proteome</keyword>
<protein>
    <recommendedName>
        <fullName evidence="8">Ferredoxin</fullName>
    </recommendedName>
</protein>
<evidence type="ECO:0000256" key="2">
    <source>
        <dbReference type="ARBA" id="ARBA00022448"/>
    </source>
</evidence>
<evidence type="ECO:0000256" key="6">
    <source>
        <dbReference type="ARBA" id="ARBA00023014"/>
    </source>
</evidence>
<comment type="caution">
    <text evidence="9">The sequence shown here is derived from an EMBL/GenBank/DDBJ whole genome shotgun (WGS) entry which is preliminary data.</text>
</comment>
<sequence length="67" mass="7364">MRVDVDRQLCEGHAQCVLLAPEVFDVGDDDLAVWQENPPEAARESVRAAVSACPRQAISMVDNEPEN</sequence>
<comment type="function">
    <text evidence="8">Ferredoxins are iron-sulfur proteins that transfer electrons in a wide variety of metabolic reactions.</text>
</comment>
<accession>A0ABU7M9V1</accession>
<keyword evidence="6 8" id="KW-0411">Iron-sulfur</keyword>
<gene>
    <name evidence="9" type="ORF">VZC37_03865</name>
</gene>
<dbReference type="PANTHER" id="PTHR36923:SF3">
    <property type="entry name" value="FERREDOXIN"/>
    <property type="match status" value="1"/>
</dbReference>
<dbReference type="Proteomes" id="UP001347146">
    <property type="component" value="Unassembled WGS sequence"/>
</dbReference>
<keyword evidence="3 8" id="KW-0479">Metal-binding</keyword>
<keyword evidence="2 8" id="KW-0813">Transport</keyword>
<dbReference type="InterPro" id="IPR051269">
    <property type="entry name" value="Fe-S_cluster_ET"/>
</dbReference>
<comment type="cofactor">
    <cofactor evidence="1">
        <name>[3Fe-4S] cluster</name>
        <dbReference type="ChEBI" id="CHEBI:21137"/>
    </cofactor>
</comment>
<dbReference type="PANTHER" id="PTHR36923">
    <property type="entry name" value="FERREDOXIN"/>
    <property type="match status" value="1"/>
</dbReference>
<evidence type="ECO:0000313" key="9">
    <source>
        <dbReference type="EMBL" id="MEE3849451.1"/>
    </source>
</evidence>
<keyword evidence="4 8" id="KW-0249">Electron transport</keyword>
<dbReference type="InterPro" id="IPR001080">
    <property type="entry name" value="3Fe4S_ferredoxin"/>
</dbReference>
<reference evidence="9 10" key="1">
    <citation type="submission" date="2024-01" db="EMBL/GenBank/DDBJ databases">
        <title>Draft genome sequence of Gordonia sp. LSe1-13.</title>
        <authorList>
            <person name="Suphannarot A."/>
            <person name="Mingma R."/>
        </authorList>
    </citation>
    <scope>NUCLEOTIDE SEQUENCE [LARGE SCALE GENOMIC DNA]</scope>
    <source>
        <strain evidence="9 10">LSe1-13</strain>
    </source>
</reference>
<dbReference type="Pfam" id="PF13459">
    <property type="entry name" value="Fer4_15"/>
    <property type="match status" value="1"/>
</dbReference>
<evidence type="ECO:0000313" key="10">
    <source>
        <dbReference type="Proteomes" id="UP001347146"/>
    </source>
</evidence>
<evidence type="ECO:0000256" key="8">
    <source>
        <dbReference type="RuleBase" id="RU368020"/>
    </source>
</evidence>
<evidence type="ECO:0000256" key="4">
    <source>
        <dbReference type="ARBA" id="ARBA00022982"/>
    </source>
</evidence>